<dbReference type="EMBL" id="HBUF01549991">
    <property type="protein sequence ID" value="CAG6758627.1"/>
    <property type="molecule type" value="Transcribed_RNA"/>
</dbReference>
<name>A0A8D9A454_9HEMI</name>
<feature type="transmembrane region" description="Helical" evidence="1">
    <location>
        <begin position="74"/>
        <end position="93"/>
    </location>
</feature>
<keyword evidence="1" id="KW-0812">Transmembrane</keyword>
<reference evidence="2" key="1">
    <citation type="submission" date="2021-05" db="EMBL/GenBank/DDBJ databases">
        <authorList>
            <person name="Alioto T."/>
            <person name="Alioto T."/>
            <person name="Gomez Garrido J."/>
        </authorList>
    </citation>
    <scope>NUCLEOTIDE SEQUENCE</scope>
</reference>
<accession>A0A8D9A454</accession>
<feature type="transmembrane region" description="Helical" evidence="1">
    <location>
        <begin position="16"/>
        <end position="35"/>
    </location>
</feature>
<sequence length="141" mass="15663">MGRGLISILGPDVFSILDRGILIICLLCLIGRYLIRILGRGLISILGRGLIWILGRGLIRILGRGLSGILERGMFSFCFTIAFSPGSGFKIVFRLGTFRVVRSGILKYKLTVDAENQELLRLGAKGIRHRPPYYETLADLE</sequence>
<keyword evidence="1" id="KW-0472">Membrane</keyword>
<protein>
    <submittedName>
        <fullName evidence="2">Uncharacterized protein</fullName>
    </submittedName>
</protein>
<proteinExistence type="predicted"/>
<organism evidence="2">
    <name type="scientific">Cacopsylla melanoneura</name>
    <dbReference type="NCBI Taxonomy" id="428564"/>
    <lineage>
        <taxon>Eukaryota</taxon>
        <taxon>Metazoa</taxon>
        <taxon>Ecdysozoa</taxon>
        <taxon>Arthropoda</taxon>
        <taxon>Hexapoda</taxon>
        <taxon>Insecta</taxon>
        <taxon>Pterygota</taxon>
        <taxon>Neoptera</taxon>
        <taxon>Paraneoptera</taxon>
        <taxon>Hemiptera</taxon>
        <taxon>Sternorrhyncha</taxon>
        <taxon>Psylloidea</taxon>
        <taxon>Psyllidae</taxon>
        <taxon>Psyllinae</taxon>
        <taxon>Cacopsylla</taxon>
    </lineage>
</organism>
<feature type="transmembrane region" description="Helical" evidence="1">
    <location>
        <begin position="42"/>
        <end position="62"/>
    </location>
</feature>
<evidence type="ECO:0000313" key="2">
    <source>
        <dbReference type="EMBL" id="CAG6758627.1"/>
    </source>
</evidence>
<keyword evidence="1" id="KW-1133">Transmembrane helix</keyword>
<dbReference type="AlphaFoldDB" id="A0A8D9A454"/>
<evidence type="ECO:0000256" key="1">
    <source>
        <dbReference type="SAM" id="Phobius"/>
    </source>
</evidence>